<reference evidence="1" key="1">
    <citation type="journal article" date="2022" name="bioRxiv">
        <title>Thiovibrio frasassiensisgen. nov., sp. nov., an autotrophic, elemental sulfur disproportionating bacterium isolated from sulfidic karst sediment, and proposal of Thiovibrionaceae fam. nov.</title>
        <authorList>
            <person name="Aronson H."/>
            <person name="Thomas C."/>
            <person name="Bhattacharyya M."/>
            <person name="Eckstein S."/>
            <person name="Jensen S."/>
            <person name="Barco R."/>
            <person name="Macalady J."/>
            <person name="Amend J."/>
        </authorList>
    </citation>
    <scope>NUCLEOTIDE SEQUENCE</scope>
    <source>
        <strain evidence="1">RS19-109</strain>
    </source>
</reference>
<dbReference type="EC" id="3.1.3.5" evidence="1"/>
<evidence type="ECO:0000313" key="1">
    <source>
        <dbReference type="EMBL" id="MDG4475668.1"/>
    </source>
</evidence>
<dbReference type="NCBIfam" id="NF011564">
    <property type="entry name" value="PRK14988.1"/>
    <property type="match status" value="1"/>
</dbReference>
<dbReference type="GO" id="GO:0008967">
    <property type="term" value="F:phosphoglycolate phosphatase activity"/>
    <property type="evidence" value="ECO:0007669"/>
    <property type="project" value="TreeGrafter"/>
</dbReference>
<dbReference type="NCBIfam" id="TIGR01509">
    <property type="entry name" value="HAD-SF-IA-v3"/>
    <property type="match status" value="1"/>
</dbReference>
<dbReference type="InterPro" id="IPR036412">
    <property type="entry name" value="HAD-like_sf"/>
</dbReference>
<dbReference type="Gene3D" id="3.40.50.1000">
    <property type="entry name" value="HAD superfamily/HAD-like"/>
    <property type="match status" value="1"/>
</dbReference>
<dbReference type="SFLD" id="SFLDS00003">
    <property type="entry name" value="Haloacid_Dehalogenase"/>
    <property type="match status" value="1"/>
</dbReference>
<dbReference type="SUPFAM" id="SSF56784">
    <property type="entry name" value="HAD-like"/>
    <property type="match status" value="1"/>
</dbReference>
<reference evidence="1" key="2">
    <citation type="submission" date="2022-10" db="EMBL/GenBank/DDBJ databases">
        <authorList>
            <person name="Aronson H.S."/>
        </authorList>
    </citation>
    <scope>NUCLEOTIDE SEQUENCE</scope>
    <source>
        <strain evidence="1">RS19-109</strain>
    </source>
</reference>
<protein>
    <submittedName>
        <fullName evidence="1">GMP/IMP nucleotidase</fullName>
        <ecNumber evidence="1">3.1.3.5</ecNumber>
    </submittedName>
</protein>
<name>A0A9X4MFY0_9BACT</name>
<sequence length="237" mass="27189">MMETPLLDWQAIDTVLLDMDGTLLDRHFDDYFWEHYVPEHYALEHDLSIDEARQELLSRYKGREGTLAWTDLDFWSNELGLDIPALKMKINHLIGVHPHVVVFLRFCRAAGKKIYLVTNAHSKTLAIKMEKTALTGYFDRIICAEEVGMAKEDPRFWQGLEAMLGYEKERTMLADDTAKVLASARQYGMGFLVFVARPSSRKPVARSEEFPSVVDFKELIPETHKGYVPGFSSISLE</sequence>
<dbReference type="InterPro" id="IPR006439">
    <property type="entry name" value="HAD-SF_hydro_IA"/>
</dbReference>
<accession>A0A9X4MFY0</accession>
<dbReference type="Proteomes" id="UP001154240">
    <property type="component" value="Unassembled WGS sequence"/>
</dbReference>
<proteinExistence type="predicted"/>
<keyword evidence="2" id="KW-1185">Reference proteome</keyword>
<dbReference type="EMBL" id="JAPHEH010000001">
    <property type="protein sequence ID" value="MDG4475668.1"/>
    <property type="molecule type" value="Genomic_DNA"/>
</dbReference>
<dbReference type="SFLD" id="SFLDG01129">
    <property type="entry name" value="C1.5:_HAD__Beta-PGM__Phosphata"/>
    <property type="match status" value="1"/>
</dbReference>
<dbReference type="PANTHER" id="PTHR43434">
    <property type="entry name" value="PHOSPHOGLYCOLATE PHOSPHATASE"/>
    <property type="match status" value="1"/>
</dbReference>
<dbReference type="Pfam" id="PF00702">
    <property type="entry name" value="Hydrolase"/>
    <property type="match status" value="1"/>
</dbReference>
<dbReference type="RefSeq" id="WP_307632641.1">
    <property type="nucleotide sequence ID" value="NZ_JAPHEH010000001.1"/>
</dbReference>
<dbReference type="PRINTS" id="PR00413">
    <property type="entry name" value="HADHALOGNASE"/>
</dbReference>
<dbReference type="GO" id="GO:0006281">
    <property type="term" value="P:DNA repair"/>
    <property type="evidence" value="ECO:0007669"/>
    <property type="project" value="TreeGrafter"/>
</dbReference>
<keyword evidence="1" id="KW-0378">Hydrolase</keyword>
<dbReference type="AlphaFoldDB" id="A0A9X4MFY0"/>
<dbReference type="InterPro" id="IPR050155">
    <property type="entry name" value="HAD-like_hydrolase_sf"/>
</dbReference>
<organism evidence="1 2">
    <name type="scientific">Thiovibrio frasassiensis</name>
    <dbReference type="NCBI Taxonomy" id="2984131"/>
    <lineage>
        <taxon>Bacteria</taxon>
        <taxon>Pseudomonadati</taxon>
        <taxon>Thermodesulfobacteriota</taxon>
        <taxon>Desulfobulbia</taxon>
        <taxon>Desulfobulbales</taxon>
        <taxon>Thiovibrionaceae</taxon>
        <taxon>Thiovibrio</taxon>
    </lineage>
</organism>
<gene>
    <name evidence="1" type="primary">yrfG</name>
    <name evidence="1" type="ORF">OLX77_05775</name>
</gene>
<dbReference type="InterPro" id="IPR023214">
    <property type="entry name" value="HAD_sf"/>
</dbReference>
<comment type="caution">
    <text evidence="1">The sequence shown here is derived from an EMBL/GenBank/DDBJ whole genome shotgun (WGS) entry which is preliminary data.</text>
</comment>
<dbReference type="PANTHER" id="PTHR43434:SF3">
    <property type="entry name" value="GMP_IMP NUCLEOTIDASE YRFG"/>
    <property type="match status" value="1"/>
</dbReference>
<dbReference type="CDD" id="cd01427">
    <property type="entry name" value="HAD_like"/>
    <property type="match status" value="1"/>
</dbReference>
<dbReference type="GO" id="GO:0005829">
    <property type="term" value="C:cytosol"/>
    <property type="evidence" value="ECO:0007669"/>
    <property type="project" value="TreeGrafter"/>
</dbReference>
<dbReference type="GO" id="GO:0008253">
    <property type="term" value="F:5'-nucleotidase activity"/>
    <property type="evidence" value="ECO:0007669"/>
    <property type="project" value="UniProtKB-EC"/>
</dbReference>
<evidence type="ECO:0000313" key="2">
    <source>
        <dbReference type="Proteomes" id="UP001154240"/>
    </source>
</evidence>